<name>A0AAU9JPR8_9CILI</name>
<accession>A0AAU9JPR8</accession>
<gene>
    <name evidence="2" type="ORF">BSTOLATCC_MIC34771</name>
</gene>
<keyword evidence="3" id="KW-1185">Reference proteome</keyword>
<keyword evidence="1" id="KW-1133">Transmembrane helix</keyword>
<evidence type="ECO:0000256" key="1">
    <source>
        <dbReference type="SAM" id="Phobius"/>
    </source>
</evidence>
<dbReference type="EMBL" id="CAJZBQ010000035">
    <property type="protein sequence ID" value="CAG9323731.1"/>
    <property type="molecule type" value="Genomic_DNA"/>
</dbReference>
<organism evidence="2 3">
    <name type="scientific">Blepharisma stoltei</name>
    <dbReference type="NCBI Taxonomy" id="1481888"/>
    <lineage>
        <taxon>Eukaryota</taxon>
        <taxon>Sar</taxon>
        <taxon>Alveolata</taxon>
        <taxon>Ciliophora</taxon>
        <taxon>Postciliodesmatophora</taxon>
        <taxon>Heterotrichea</taxon>
        <taxon>Heterotrichida</taxon>
        <taxon>Blepharismidae</taxon>
        <taxon>Blepharisma</taxon>
    </lineage>
</organism>
<comment type="caution">
    <text evidence="2">The sequence shown here is derived from an EMBL/GenBank/DDBJ whole genome shotgun (WGS) entry which is preliminary data.</text>
</comment>
<keyword evidence="1" id="KW-0472">Membrane</keyword>
<keyword evidence="1" id="KW-0812">Transmembrane</keyword>
<protein>
    <submittedName>
        <fullName evidence="2">Uncharacterized protein</fullName>
    </submittedName>
</protein>
<proteinExistence type="predicted"/>
<evidence type="ECO:0000313" key="3">
    <source>
        <dbReference type="Proteomes" id="UP001162131"/>
    </source>
</evidence>
<dbReference type="Proteomes" id="UP001162131">
    <property type="component" value="Unassembled WGS sequence"/>
</dbReference>
<reference evidence="2" key="1">
    <citation type="submission" date="2021-09" db="EMBL/GenBank/DDBJ databases">
        <authorList>
            <consortium name="AG Swart"/>
            <person name="Singh M."/>
            <person name="Singh A."/>
            <person name="Seah K."/>
            <person name="Emmerich C."/>
        </authorList>
    </citation>
    <scope>NUCLEOTIDE SEQUENCE</scope>
    <source>
        <strain evidence="2">ATCC30299</strain>
    </source>
</reference>
<sequence>MIPFLLLGIAYGELILQDSDYLNPISLSSVQLYQVTDYFFHIETTISLDANDILNIQFPSEYESLSLSSCSLISTPKSNPIAYSSSCIISYPIIKLIIPVSFPPIKLTIILSGVQNPLTYKTTSLFSIFTTKTNDIRYTSQNFAFGNLAFAERLSSVLTANLLTDYSGFSNIVGEKSDYLFGIVITDNIDKGTFFRFNFPDYWGKTVGADYHCKMVSYLYYNFVPAGSFYCESDEDYVYLKGLSQNIKATASSPVRIGILITDVKNPGWAINGGIFSIGIDIVQQGTIVVLKQFSTTTPSIISGSITSISATPVNSLADPIVGNTISYLISFQNPHEIPLGSTIAMTLQSSSFSTSSSDCFIYSGISDSPSSQASCFLSSSQIIISNFNKIYASTTITIQVPISISTNSISLSVSSNYGASTIDVGSQVIITQSISANIFPSLSVSYPGSGVISSYGTFTASLKPTSVLPIGSLIYISFPKEFLIDSSPCSQTAYLGTGTFPISCEISEKTVKMTTKTDSISTSENSVFTLSLTLPKVHTNSENSYEICIRAISGSSIINTQCLIENVEASSLSSLTNNILGDSDAPGIYMPFTITFKSPITTDSQNSAVLVSFSTGTSGSPGFPLNLGIGTPNCKFTGTSEKSSCKLSASNSIGTDAALWLLSLGALTTNSNTVRLILKSPSTAGVTFFYQIKIGYIENRIFKLIGQTTGSTITVGTSPASWASSLIASRSSLVINESISLVLSLISPTAVLNNWEFYAIFPIGWDLSGVSSISALSSTSSLEVFNNDYAPIVKVLLAAGGISTAASSSLTINGLKNPMPVGYATGVPLNIGLIGASQSMVAYSSTDNLQASTQGAIINPSLTINPPETNNPGAQYKFNFTSLNGIPENGKIILSLSGSLTGLSTSILSHSFKNIITVSLSGNVFTLSNLKQVEPKTEIDIYVDNVQNPGTASLTNFMILTTDSSGRNIDSVTLNGQLTSQFAYGEIKILSISFEPPNLYIQNADFSISFSSSHRLAPSSTIQINIPWEFDALASSSCTLNYAISLCTASEHLITAVLSEAVEAEEIILLTLYQVFNIPNVETTSSFTITITNKNTLIDKTKATALYTFSPLPKIGTFPIESIEFYPKNQGVSATYKFIINLPVKIDETVKVVVWFPNEFDEALTGSQSISCWGDPIQLVGYQISCQLLSNRKLIISGFNEIAADLSISIYIGNIINPKGKIGKFRFALQDSNGKLILYTSNAGNLSSSSIPQPLKISDITIDSPYARILNNFTFEFEPVSFIPSDLNKGRIWVDFPSDYVLKNLGTAWTYSCSAKMIKGYDTITPWGSVKCINKDSNRIEISGGDYYIPSSDKKLQIKIFDVPGPQASTSSLPFLIKTYDDYNKILLDTTYPLLNYPFSFSLSLSGEEILINIGNSITIIKGTSSSTITAKTSLSPMRVNLQLTMNMPKISGARLHPSEVLTWPISQPQVEFTLSVPYSTTPGIYNLEWIKSGDSYDLNNPQDTIYADLGRTIINVIEGLATISISEITPIPENGHSLPIIVTLSNAPHSELIITPAETSGELEVSFKPILLVFSGGETEKELIIYGGGISKVKFEIEWKLSGNEAKAYKKPSNSEIQATGRRDATPIIANVKTIDIGQHYVTFQINTSVKGTLYYQLELRYTRSPNPVALVASYDEGYASRINLLSSTNINTITITNLAAETEYITYFTLVDTSDNMSLIYSYEFITLEDYQSILTYIAFNEYNPVTQGSSDFLNNSLIPTLAKAMAIHPSRVSLKSAATSRQLQSHNSNEVACYIANDKYADLPSPASLIGNLPLPTLNSYISKIGITAYSISNLITIGNSRPDWLEMGSVWSVTNSSITCAGALRSPGYIHMVILETEAKSPSPQQIVWGVDGENNEAMHAYVYTEGGSRVFVTYEGLDNDKRYDVYISASNDNPGNNKAVVYNAAEYIGVRTAVGDTCKDCDVFIVGDSAVWIVFSTGLGFLIVIF</sequence>
<feature type="transmembrane region" description="Helical" evidence="1">
    <location>
        <begin position="1969"/>
        <end position="1991"/>
    </location>
</feature>
<evidence type="ECO:0000313" key="2">
    <source>
        <dbReference type="EMBL" id="CAG9323731.1"/>
    </source>
</evidence>